<evidence type="ECO:0000256" key="2">
    <source>
        <dbReference type="ARBA" id="ARBA00022475"/>
    </source>
</evidence>
<dbReference type="VEuPathDB" id="VectorBase:ACON2_036433"/>
<accession>A0A6E8V9P1</accession>
<keyword evidence="7 8" id="KW-0807">Transducer</keyword>
<dbReference type="GO" id="GO:0005886">
    <property type="term" value="C:plasma membrane"/>
    <property type="evidence" value="ECO:0007669"/>
    <property type="project" value="UniProtKB-SubCell"/>
</dbReference>
<dbReference type="Proteomes" id="UP001105220">
    <property type="component" value="Unplaced"/>
</dbReference>
<proteinExistence type="inferred from homology"/>
<comment type="caution">
    <text evidence="8">Lacks conserved residue(s) required for the propagation of feature annotation.</text>
</comment>
<comment type="similarity">
    <text evidence="8">Belongs to the insect chemoreceptor superfamily. Gustatory receptor (GR) family.</text>
</comment>
<feature type="transmembrane region" description="Helical" evidence="8">
    <location>
        <begin position="293"/>
        <end position="314"/>
    </location>
</feature>
<feature type="transmembrane region" description="Helical" evidence="8">
    <location>
        <begin position="45"/>
        <end position="66"/>
    </location>
</feature>
<name>A0A6E8V9P1_ANOCL</name>
<feature type="transmembrane region" description="Helical" evidence="8">
    <location>
        <begin position="364"/>
        <end position="382"/>
    </location>
</feature>
<feature type="transmembrane region" description="Helical" evidence="8">
    <location>
        <begin position="175"/>
        <end position="196"/>
    </location>
</feature>
<dbReference type="EnsemblMetazoa" id="ACON001120-RA">
    <property type="protein sequence ID" value="ACON001120-PA"/>
    <property type="gene ID" value="ACON001120"/>
</dbReference>
<dbReference type="AlphaFoldDB" id="A0A6E8V9P1"/>
<evidence type="ECO:0000256" key="6">
    <source>
        <dbReference type="ARBA" id="ARBA00023170"/>
    </source>
</evidence>
<organism evidence="9 10">
    <name type="scientific">Anopheles coluzzii</name>
    <name type="common">African malaria mosquito</name>
    <dbReference type="NCBI Taxonomy" id="1518534"/>
    <lineage>
        <taxon>Eukaryota</taxon>
        <taxon>Metazoa</taxon>
        <taxon>Ecdysozoa</taxon>
        <taxon>Arthropoda</taxon>
        <taxon>Hexapoda</taxon>
        <taxon>Insecta</taxon>
        <taxon>Pterygota</taxon>
        <taxon>Neoptera</taxon>
        <taxon>Endopterygota</taxon>
        <taxon>Diptera</taxon>
        <taxon>Nematocera</taxon>
        <taxon>Culicoidea</taxon>
        <taxon>Culicidae</taxon>
        <taxon>Anophelinae</taxon>
        <taxon>Anopheles</taxon>
    </lineage>
</organism>
<evidence type="ECO:0000256" key="7">
    <source>
        <dbReference type="ARBA" id="ARBA00023224"/>
    </source>
</evidence>
<comment type="function">
    <text evidence="8">Gustatory receptor which mediates acceptance or avoidance behavior, depending on its substrates.</text>
</comment>
<evidence type="ECO:0000313" key="9">
    <source>
        <dbReference type="EnsemblMetazoa" id="ACON001120-PA"/>
    </source>
</evidence>
<comment type="subcellular location">
    <subcellularLocation>
        <location evidence="1 8">Cell membrane</location>
        <topology evidence="1 8">Multi-pass membrane protein</topology>
    </subcellularLocation>
</comment>
<reference key="1">
    <citation type="journal article" date="2019" name="Genes (Basel)">
        <title>A High-Quality De novo Genome Assembly from a Single Mosquito Using PacBio Sequencing.</title>
        <authorList>
            <person name="Kingan S.B."/>
            <person name="Heaton H."/>
            <person name="Cudini J."/>
            <person name="Lambert C.C."/>
            <person name="Baybayan P."/>
            <person name="Galvin B.D."/>
            <person name="Durbin R."/>
            <person name="Korlach J."/>
            <person name="Lawniczak M.K.N."/>
        </authorList>
    </citation>
    <scope>NUCLEOTIDE SEQUENCE [LARGE SCALE GENOMIC DNA]</scope>
    <source>
        <strain>Mali-NIH</strain>
    </source>
</reference>
<dbReference type="GO" id="GO:0030424">
    <property type="term" value="C:axon"/>
    <property type="evidence" value="ECO:0007669"/>
    <property type="project" value="TreeGrafter"/>
</dbReference>
<dbReference type="PANTHER" id="PTHR21143">
    <property type="entry name" value="INVERTEBRATE GUSTATORY RECEPTOR"/>
    <property type="match status" value="1"/>
</dbReference>
<feature type="transmembrane region" description="Helical" evidence="8">
    <location>
        <begin position="72"/>
        <end position="99"/>
    </location>
</feature>
<feature type="transmembrane region" description="Helical" evidence="8">
    <location>
        <begin position="321"/>
        <end position="344"/>
    </location>
</feature>
<dbReference type="GO" id="GO:0030425">
    <property type="term" value="C:dendrite"/>
    <property type="evidence" value="ECO:0007669"/>
    <property type="project" value="TreeGrafter"/>
</dbReference>
<evidence type="ECO:0000313" key="10">
    <source>
        <dbReference type="Proteomes" id="UP001105220"/>
    </source>
</evidence>
<dbReference type="PANTHER" id="PTHR21143:SF104">
    <property type="entry name" value="GUSTATORY RECEPTOR 8A-RELATED"/>
    <property type="match status" value="1"/>
</dbReference>
<dbReference type="GO" id="GO:0050909">
    <property type="term" value="P:sensory perception of taste"/>
    <property type="evidence" value="ECO:0007669"/>
    <property type="project" value="InterPro"/>
</dbReference>
<keyword evidence="3 8" id="KW-0812">Transmembrane</keyword>
<keyword evidence="4 8" id="KW-1133">Transmembrane helix</keyword>
<sequence>MKWFSVDSVYDSVRPVYRAGKLIGIFTHTIDFERQVLSTNTRDQVLLVVAILMDVYALTVSTRVSYSFSNSILLNVGIYCSVNLGIIISLSISLCNRFVVGRMFRMFKTLDGVDQILKRDGYRLNHQLNHLLSCIYMAVPILVNFFLMISTFFIVQDQSSQQFTATEMVVFLRSSLVFTIFGSYITVALTTIYMRFRALNKMISEKFPTTRTADPYKHSNSSVTEVVGIVRCIGDIHERLSETIVDFNYCFALQILLMMASAFGYTLFSIFGLIHAFSQVEEDESHQVSMNNMVYGCIYLSFIIQVVVAGSLVTKECKRTVIFVHKAVCYGYYDMPILLQIKFLSQQLRSVAPRVSCLLFDFEWPFLVLVAATLVMHVVILVQFDLSIIANKVC</sequence>
<dbReference type="VEuPathDB" id="VectorBase:ACON001120"/>
<feature type="transmembrane region" description="Helical" evidence="8">
    <location>
        <begin position="128"/>
        <end position="155"/>
    </location>
</feature>
<evidence type="ECO:0000256" key="3">
    <source>
        <dbReference type="ARBA" id="ARBA00022692"/>
    </source>
</evidence>
<evidence type="ECO:0000256" key="5">
    <source>
        <dbReference type="ARBA" id="ARBA00023136"/>
    </source>
</evidence>
<keyword evidence="2 8" id="KW-1003">Cell membrane</keyword>
<dbReference type="Pfam" id="PF08395">
    <property type="entry name" value="7tm_7"/>
    <property type="match status" value="1"/>
</dbReference>
<dbReference type="VEuPathDB" id="VectorBase:ACMO_000204"/>
<dbReference type="GO" id="GO:0008049">
    <property type="term" value="P:male courtship behavior"/>
    <property type="evidence" value="ECO:0007669"/>
    <property type="project" value="TreeGrafter"/>
</dbReference>
<dbReference type="GO" id="GO:0007635">
    <property type="term" value="P:chemosensory behavior"/>
    <property type="evidence" value="ECO:0007669"/>
    <property type="project" value="TreeGrafter"/>
</dbReference>
<keyword evidence="6 8" id="KW-0675">Receptor</keyword>
<evidence type="ECO:0000256" key="4">
    <source>
        <dbReference type="ARBA" id="ARBA00022989"/>
    </source>
</evidence>
<protein>
    <recommendedName>
        <fullName evidence="8">Gustatory receptor</fullName>
    </recommendedName>
</protein>
<dbReference type="GO" id="GO:0043025">
    <property type="term" value="C:neuronal cell body"/>
    <property type="evidence" value="ECO:0007669"/>
    <property type="project" value="TreeGrafter"/>
</dbReference>
<dbReference type="GO" id="GO:0007165">
    <property type="term" value="P:signal transduction"/>
    <property type="evidence" value="ECO:0007669"/>
    <property type="project" value="UniProtKB-KW"/>
</dbReference>
<evidence type="ECO:0000256" key="8">
    <source>
        <dbReference type="RuleBase" id="RU363108"/>
    </source>
</evidence>
<keyword evidence="5 8" id="KW-0472">Membrane</keyword>
<reference evidence="9" key="2">
    <citation type="submission" date="2020-05" db="UniProtKB">
        <authorList>
            <consortium name="EnsemblMetazoa"/>
        </authorList>
    </citation>
    <scope>IDENTIFICATION</scope>
    <source>
        <strain evidence="9">Ngousso</strain>
    </source>
</reference>
<evidence type="ECO:0000256" key="1">
    <source>
        <dbReference type="ARBA" id="ARBA00004651"/>
    </source>
</evidence>
<keyword evidence="10" id="KW-1185">Reference proteome</keyword>
<feature type="transmembrane region" description="Helical" evidence="8">
    <location>
        <begin position="249"/>
        <end position="273"/>
    </location>
</feature>
<dbReference type="InterPro" id="IPR013604">
    <property type="entry name" value="7TM_chemorcpt"/>
</dbReference>